<feature type="domain" description="Peptidase S74" evidence="2">
    <location>
        <begin position="266"/>
        <end position="368"/>
    </location>
</feature>
<comment type="caution">
    <text evidence="3">The sequence shown here is derived from an EMBL/GenBank/DDBJ whole genome shotgun (WGS) entry which is preliminary data.</text>
</comment>
<feature type="chain" id="PRO_5011977002" description="Peptidase S74 domain-containing protein" evidence="1">
    <location>
        <begin position="21"/>
        <end position="489"/>
    </location>
</feature>
<name>A0A2D0NHG6_FLAN2</name>
<dbReference type="Pfam" id="PF13884">
    <property type="entry name" value="Peptidase_S74"/>
    <property type="match status" value="1"/>
</dbReference>
<dbReference type="InterPro" id="IPR030392">
    <property type="entry name" value="S74_ICA"/>
</dbReference>
<gene>
    <name evidence="3" type="ORF">CRP01_04045</name>
</gene>
<dbReference type="EMBL" id="PDUD01000004">
    <property type="protein sequence ID" value="PHN07935.1"/>
    <property type="molecule type" value="Genomic_DNA"/>
</dbReference>
<evidence type="ECO:0000256" key="1">
    <source>
        <dbReference type="SAM" id="SignalP"/>
    </source>
</evidence>
<dbReference type="AlphaFoldDB" id="A0A2D0NHG6"/>
<dbReference type="RefSeq" id="WP_099148724.1">
    <property type="nucleotide sequence ID" value="NZ_PDUD01000004.1"/>
</dbReference>
<protein>
    <recommendedName>
        <fullName evidence="2">Peptidase S74 domain-containing protein</fullName>
    </recommendedName>
</protein>
<keyword evidence="1" id="KW-0732">Signal</keyword>
<sequence>MRFVTLLFICSFCSCFSLLAQLRLNVEGDAKISGRLDIAIGNDLFIGSNAGLMDPGSNAGNVFLGLSAGRLNQTGNQNTFIGNLSGYNNQSGTNNTFLGYQSGYSNQQGNSNTFVGNLTGSINSVGSEITLIGTAANVGYSGLINATAIGANAQVDLDNSLVLGNNANVGIGTSSPGAKLEVVGNRIRLVSATNSGKLLELRTDGGAVDVTATGGQLFLTGNNGAGVMMQQFSGNVGIGNDTSPDFKLEVVGTAGKPGGGLWSDASDKRLKTDVEDFEDGLEQIRQIRPVWYRFRGDFDMPTKDRYVGVIAQEMQKVAPYTVTPYRDTDQKSGKSGDFLSYNGTAVIYMLVNAAQELADQVDGQQKIISELQSEITELHTLVRALKAGQNQTPDQVREITLEQKARLSQNFPNPFHERTLIDYYLPETAHQAQLEIRTIDGKVLETIALPQTGEGQLQIKAARFPAGTYLYSLVVDNEVLDTKRMVLTK</sequence>
<feature type="signal peptide" evidence="1">
    <location>
        <begin position="1"/>
        <end position="20"/>
    </location>
</feature>
<dbReference type="OrthoDB" id="1223455at2"/>
<evidence type="ECO:0000313" key="3">
    <source>
        <dbReference type="EMBL" id="PHN07935.1"/>
    </source>
</evidence>
<reference evidence="3 4" key="1">
    <citation type="submission" date="2017-10" db="EMBL/GenBank/DDBJ databases">
        <title>The draft genome sequence of Lewinella nigricans NBRC 102662.</title>
        <authorList>
            <person name="Wang K."/>
        </authorList>
    </citation>
    <scope>NUCLEOTIDE SEQUENCE [LARGE SCALE GENOMIC DNA]</scope>
    <source>
        <strain evidence="3 4">NBRC 102662</strain>
    </source>
</reference>
<evidence type="ECO:0000259" key="2">
    <source>
        <dbReference type="PROSITE" id="PS51688"/>
    </source>
</evidence>
<keyword evidence="4" id="KW-1185">Reference proteome</keyword>
<accession>A0A2D0NHG6</accession>
<proteinExistence type="predicted"/>
<dbReference type="PROSITE" id="PS51257">
    <property type="entry name" value="PROKAR_LIPOPROTEIN"/>
    <property type="match status" value="1"/>
</dbReference>
<dbReference type="Proteomes" id="UP000223913">
    <property type="component" value="Unassembled WGS sequence"/>
</dbReference>
<organism evidence="3 4">
    <name type="scientific">Flavilitoribacter nigricans (strain ATCC 23147 / DSM 23189 / NBRC 102662 / NCIMB 1420 / SS-2)</name>
    <name type="common">Lewinella nigricans</name>
    <dbReference type="NCBI Taxonomy" id="1122177"/>
    <lineage>
        <taxon>Bacteria</taxon>
        <taxon>Pseudomonadati</taxon>
        <taxon>Bacteroidota</taxon>
        <taxon>Saprospiria</taxon>
        <taxon>Saprospirales</taxon>
        <taxon>Lewinellaceae</taxon>
        <taxon>Flavilitoribacter</taxon>
    </lineage>
</organism>
<evidence type="ECO:0000313" key="4">
    <source>
        <dbReference type="Proteomes" id="UP000223913"/>
    </source>
</evidence>
<dbReference type="PROSITE" id="PS51688">
    <property type="entry name" value="ICA"/>
    <property type="match status" value="1"/>
</dbReference>